<comment type="caution">
    <text evidence="2">The sequence shown here is derived from an EMBL/GenBank/DDBJ whole genome shotgun (WGS) entry which is preliminary data.</text>
</comment>
<accession>A0AAD6GVI8</accession>
<proteinExistence type="predicted"/>
<dbReference type="GeneID" id="81590533"/>
<protein>
    <submittedName>
        <fullName evidence="2">Uncharacterized protein</fullName>
    </submittedName>
</protein>
<name>A0AAD6GVI8_9EURO</name>
<feature type="region of interest" description="Disordered" evidence="1">
    <location>
        <begin position="1"/>
        <end position="35"/>
    </location>
</feature>
<dbReference type="Proteomes" id="UP001213799">
    <property type="component" value="Unassembled WGS sequence"/>
</dbReference>
<reference evidence="2" key="2">
    <citation type="submission" date="2023-01" db="EMBL/GenBank/DDBJ databases">
        <authorList>
            <person name="Petersen C."/>
        </authorList>
    </citation>
    <scope>NUCLEOTIDE SEQUENCE</scope>
    <source>
        <strain evidence="2">IBT 12815</strain>
    </source>
</reference>
<dbReference type="AlphaFoldDB" id="A0AAD6GVI8"/>
<sequence length="94" mass="10587">MDRILTVERPTHGNDLGQSDDYNDGRNVDENWGFSLSNPTQASPLAFPMGLPTANAADEMIRGQHDNWLDGSIPFPEFFVPELEPFDQLFYAVE</sequence>
<feature type="compositionally biased region" description="Basic and acidic residues" evidence="1">
    <location>
        <begin position="1"/>
        <end position="12"/>
    </location>
</feature>
<keyword evidence="3" id="KW-1185">Reference proteome</keyword>
<organism evidence="2 3">
    <name type="scientific">Penicillium hordei</name>
    <dbReference type="NCBI Taxonomy" id="40994"/>
    <lineage>
        <taxon>Eukaryota</taxon>
        <taxon>Fungi</taxon>
        <taxon>Dikarya</taxon>
        <taxon>Ascomycota</taxon>
        <taxon>Pezizomycotina</taxon>
        <taxon>Eurotiomycetes</taxon>
        <taxon>Eurotiomycetidae</taxon>
        <taxon>Eurotiales</taxon>
        <taxon>Aspergillaceae</taxon>
        <taxon>Penicillium</taxon>
    </lineage>
</organism>
<evidence type="ECO:0000313" key="3">
    <source>
        <dbReference type="Proteomes" id="UP001213799"/>
    </source>
</evidence>
<dbReference type="EMBL" id="JAQJAE010000005">
    <property type="protein sequence ID" value="KAJ5592333.1"/>
    <property type="molecule type" value="Genomic_DNA"/>
</dbReference>
<evidence type="ECO:0000313" key="2">
    <source>
        <dbReference type="EMBL" id="KAJ5592333.1"/>
    </source>
</evidence>
<reference evidence="2" key="1">
    <citation type="journal article" date="2023" name="IMA Fungus">
        <title>Comparative genomic study of the Penicillium genus elucidates a diverse pangenome and 15 lateral gene transfer events.</title>
        <authorList>
            <person name="Petersen C."/>
            <person name="Sorensen T."/>
            <person name="Nielsen M.R."/>
            <person name="Sondergaard T.E."/>
            <person name="Sorensen J.L."/>
            <person name="Fitzpatrick D.A."/>
            <person name="Frisvad J.C."/>
            <person name="Nielsen K.L."/>
        </authorList>
    </citation>
    <scope>NUCLEOTIDE SEQUENCE</scope>
    <source>
        <strain evidence="2">IBT 12815</strain>
    </source>
</reference>
<gene>
    <name evidence="2" type="ORF">N7537_009237</name>
</gene>
<evidence type="ECO:0000256" key="1">
    <source>
        <dbReference type="SAM" id="MobiDB-lite"/>
    </source>
</evidence>
<dbReference type="RefSeq" id="XP_056748959.1">
    <property type="nucleotide sequence ID" value="XM_056900291.1"/>
</dbReference>